<dbReference type="GO" id="GO:0016702">
    <property type="term" value="F:oxidoreductase activity, acting on single donors with incorporation of molecular oxygen, incorporation of two atoms of oxygen"/>
    <property type="evidence" value="ECO:0007669"/>
    <property type="project" value="InterPro"/>
</dbReference>
<proteinExistence type="predicted"/>
<name>A0A931FVB2_9ACTN</name>
<keyword evidence="2" id="KW-1185">Reference proteome</keyword>
<accession>A0A931FVB2</accession>
<dbReference type="EMBL" id="JADQTO010000001">
    <property type="protein sequence ID" value="MBG0560070.1"/>
    <property type="molecule type" value="Genomic_DNA"/>
</dbReference>
<comment type="caution">
    <text evidence="1">The sequence shown here is derived from an EMBL/GenBank/DDBJ whole genome shotgun (WGS) entry which is preliminary data.</text>
</comment>
<dbReference type="GO" id="GO:0005506">
    <property type="term" value="F:iron ion binding"/>
    <property type="evidence" value="ECO:0007669"/>
    <property type="project" value="InterPro"/>
</dbReference>
<reference evidence="1" key="1">
    <citation type="submission" date="2020-11" db="EMBL/GenBank/DDBJ databases">
        <title>Isolation and identification of active actinomycetes.</title>
        <authorList>
            <person name="Sun X."/>
        </authorList>
    </citation>
    <scope>NUCLEOTIDE SEQUENCE</scope>
    <source>
        <strain evidence="1">NEAU-A11</strain>
    </source>
</reference>
<dbReference type="Proteomes" id="UP000598146">
    <property type="component" value="Unassembled WGS sequence"/>
</dbReference>
<protein>
    <recommendedName>
        <fullName evidence="3">Intradiol ring-cleavage dioxygenases domain-containing protein</fullName>
    </recommendedName>
</protein>
<dbReference type="RefSeq" id="WP_196411883.1">
    <property type="nucleotide sequence ID" value="NZ_JADQTO010000001.1"/>
</dbReference>
<evidence type="ECO:0000313" key="2">
    <source>
        <dbReference type="Proteomes" id="UP000598146"/>
    </source>
</evidence>
<dbReference type="SUPFAM" id="SSF49482">
    <property type="entry name" value="Aromatic compound dioxygenase"/>
    <property type="match status" value="1"/>
</dbReference>
<dbReference type="AlphaFoldDB" id="A0A931FVB2"/>
<sequence>MTATLSLDRPAERAHGVPLTVRLRLLSTGSGRPMPGYAVSLWHCEQPEVAWQTADPTGWVSFPSSFPDAGAGRWPHVHFEVFSAAGDRLHTAQLALPGDACATAFGRRHVSGHTLATDSCFTGGWALEIASVTGDAARGLVATRTVGV</sequence>
<organism evidence="1 2">
    <name type="scientific">Actinoplanes aureus</name>
    <dbReference type="NCBI Taxonomy" id="2792083"/>
    <lineage>
        <taxon>Bacteria</taxon>
        <taxon>Bacillati</taxon>
        <taxon>Actinomycetota</taxon>
        <taxon>Actinomycetes</taxon>
        <taxon>Micromonosporales</taxon>
        <taxon>Micromonosporaceae</taxon>
        <taxon>Actinoplanes</taxon>
    </lineage>
</organism>
<evidence type="ECO:0000313" key="1">
    <source>
        <dbReference type="EMBL" id="MBG0560070.1"/>
    </source>
</evidence>
<evidence type="ECO:0008006" key="3">
    <source>
        <dbReference type="Google" id="ProtNLM"/>
    </source>
</evidence>
<gene>
    <name evidence="1" type="ORF">I4J89_01105</name>
</gene>
<dbReference type="InterPro" id="IPR015889">
    <property type="entry name" value="Intradiol_dOase_core"/>
</dbReference>
<dbReference type="Gene3D" id="2.60.130.10">
    <property type="entry name" value="Aromatic compound dioxygenase"/>
    <property type="match status" value="2"/>
</dbReference>